<accession>A0A0E3AYT6</accession>
<evidence type="ECO:0000313" key="2">
    <source>
        <dbReference type="Proteomes" id="UP000058857"/>
    </source>
</evidence>
<reference evidence="1 2" key="1">
    <citation type="journal article" date="2015" name="PLoS Negl. Trop. Dis.">
        <title>Distribution of Plasmids in Distinct Leptospira Pathogenic Species.</title>
        <authorList>
            <person name="Wang Y."/>
            <person name="Zhuang X."/>
            <person name="Zhong Y."/>
            <person name="Zhang C."/>
            <person name="Zhang Y."/>
            <person name="Zeng L."/>
            <person name="Zhu Y."/>
            <person name="He P."/>
            <person name="Dong K."/>
            <person name="Pal U."/>
            <person name="Guo X."/>
            <person name="Qin J."/>
        </authorList>
    </citation>
    <scope>NUCLEOTIDE SEQUENCE [LARGE SCALE GENOMIC DNA]</scope>
    <source>
        <strain evidence="1 2">56604</strain>
    </source>
</reference>
<gene>
    <name evidence="1" type="ORF">LBBP_03218</name>
</gene>
<sequence length="89" mass="10312">MATPDLEIKNVTKELMEVQKALNVFREKQKNRESIDEAAVEFVTKADLVIQRAEKNEIFLTDDQKRRIRSNLLKIRASLESVLNLQSDP</sequence>
<evidence type="ECO:0000313" key="1">
    <source>
        <dbReference type="EMBL" id="ALO27418.1"/>
    </source>
</evidence>
<dbReference type="EMBL" id="CP012029">
    <property type="protein sequence ID" value="ALO27418.1"/>
    <property type="molecule type" value="Genomic_DNA"/>
</dbReference>
<dbReference type="GeneID" id="61173222"/>
<dbReference type="AlphaFoldDB" id="A0A0E3AYT6"/>
<name>A0A0E3AYT6_LEPBO</name>
<proteinExistence type="predicted"/>
<dbReference type="RefSeq" id="WP_002729492.1">
    <property type="nucleotide sequence ID" value="NZ_CP012029.1"/>
</dbReference>
<protein>
    <submittedName>
        <fullName evidence="1">Uncharacterized protein</fullName>
    </submittedName>
</protein>
<dbReference type="Proteomes" id="UP000058857">
    <property type="component" value="Chromosome 1"/>
</dbReference>
<dbReference type="PATRIC" id="fig|280505.15.peg.3138"/>
<organism evidence="1">
    <name type="scientific">Leptospira borgpetersenii serovar Ballum</name>
    <dbReference type="NCBI Taxonomy" id="280505"/>
    <lineage>
        <taxon>Bacteria</taxon>
        <taxon>Pseudomonadati</taxon>
        <taxon>Spirochaetota</taxon>
        <taxon>Spirochaetia</taxon>
        <taxon>Leptospirales</taxon>
        <taxon>Leptospiraceae</taxon>
        <taxon>Leptospira</taxon>
    </lineage>
</organism>